<dbReference type="PANTHER" id="PTHR35561">
    <property type="entry name" value="RNA 2',3'-CYCLIC PHOSPHODIESTERASE"/>
    <property type="match status" value="1"/>
</dbReference>
<dbReference type="InterPro" id="IPR014051">
    <property type="entry name" value="Phosphoesterase_HXTX"/>
</dbReference>
<dbReference type="GO" id="GO:0004113">
    <property type="term" value="F:2',3'-cyclic-nucleotide 3'-phosphodiesterase activity"/>
    <property type="evidence" value="ECO:0007669"/>
    <property type="project" value="InterPro"/>
</dbReference>
<organism evidence="4 5">
    <name type="scientific">Glaciimonas soli</name>
    <dbReference type="NCBI Taxonomy" id="2590999"/>
    <lineage>
        <taxon>Bacteria</taxon>
        <taxon>Pseudomonadati</taxon>
        <taxon>Pseudomonadota</taxon>
        <taxon>Betaproteobacteria</taxon>
        <taxon>Burkholderiales</taxon>
        <taxon>Oxalobacteraceae</taxon>
        <taxon>Glaciimonas</taxon>
    </lineage>
</organism>
<evidence type="ECO:0000256" key="2">
    <source>
        <dbReference type="HAMAP-Rule" id="MF_01940"/>
    </source>
</evidence>
<dbReference type="InterPro" id="IPR009097">
    <property type="entry name" value="Cyclic_Pdiesterase"/>
</dbReference>
<dbReference type="AlphaFoldDB" id="A0A843YTG5"/>
<dbReference type="InterPro" id="IPR004175">
    <property type="entry name" value="RNA_CPDase"/>
</dbReference>
<evidence type="ECO:0000256" key="1">
    <source>
        <dbReference type="ARBA" id="ARBA00022801"/>
    </source>
</evidence>
<comment type="similarity">
    <text evidence="2">Belongs to the 2H phosphoesterase superfamily. ThpR family.</text>
</comment>
<comment type="caution">
    <text evidence="4">The sequence shown here is derived from an EMBL/GenBank/DDBJ whole genome shotgun (WGS) entry which is preliminary data.</text>
</comment>
<evidence type="ECO:0000313" key="4">
    <source>
        <dbReference type="EMBL" id="MQR01297.1"/>
    </source>
</evidence>
<evidence type="ECO:0000313" key="5">
    <source>
        <dbReference type="Proteomes" id="UP000451565"/>
    </source>
</evidence>
<name>A0A843YTG5_9BURK</name>
<feature type="active site" description="Proton acceptor" evidence="2">
    <location>
        <position position="136"/>
    </location>
</feature>
<protein>
    <recommendedName>
        <fullName evidence="2">RNA 2',3'-cyclic phosphodiesterase</fullName>
        <shortName evidence="2">RNA 2',3'-CPDase</shortName>
        <ecNumber evidence="2">3.1.4.58</ecNumber>
    </recommendedName>
</protein>
<comment type="catalytic activity">
    <reaction evidence="2">
        <text>a 3'-end 2',3'-cyclophospho-ribonucleotide-RNA + H2O = a 3'-end 2'-phospho-ribonucleotide-RNA + H(+)</text>
        <dbReference type="Rhea" id="RHEA:11828"/>
        <dbReference type="Rhea" id="RHEA-COMP:10464"/>
        <dbReference type="Rhea" id="RHEA-COMP:17353"/>
        <dbReference type="ChEBI" id="CHEBI:15377"/>
        <dbReference type="ChEBI" id="CHEBI:15378"/>
        <dbReference type="ChEBI" id="CHEBI:83064"/>
        <dbReference type="ChEBI" id="CHEBI:173113"/>
        <dbReference type="EC" id="3.1.4.58"/>
    </reaction>
</comment>
<feature type="short sequence motif" description="HXTX 1" evidence="2">
    <location>
        <begin position="52"/>
        <end position="55"/>
    </location>
</feature>
<keyword evidence="5" id="KW-1185">Reference proteome</keyword>
<dbReference type="PANTHER" id="PTHR35561:SF1">
    <property type="entry name" value="RNA 2',3'-CYCLIC PHOSPHODIESTERASE"/>
    <property type="match status" value="1"/>
</dbReference>
<dbReference type="EMBL" id="WINI01000006">
    <property type="protein sequence ID" value="MQR01297.1"/>
    <property type="molecule type" value="Genomic_DNA"/>
</dbReference>
<accession>A0A843YTG5</accession>
<dbReference type="SUPFAM" id="SSF55144">
    <property type="entry name" value="LigT-like"/>
    <property type="match status" value="1"/>
</dbReference>
<feature type="domain" description="Phosphoesterase HXTX" evidence="3">
    <location>
        <begin position="16"/>
        <end position="100"/>
    </location>
</feature>
<reference evidence="4 5" key="1">
    <citation type="submission" date="2019-10" db="EMBL/GenBank/DDBJ databases">
        <title>Glaciimonas soli sp. nov., a psychrophilic bacterium isolated from the forest soil of a high elevation mountain in Taiwan.</title>
        <authorList>
            <person name="Wang L.-T."/>
            <person name="Shieh W.Y."/>
        </authorList>
    </citation>
    <scope>NUCLEOTIDE SEQUENCE [LARGE SCALE GENOMIC DNA]</scope>
    <source>
        <strain evidence="4 5">GS1</strain>
    </source>
</reference>
<gene>
    <name evidence="4" type="primary">thpR</name>
    <name evidence="4" type="ORF">GEV47_11485</name>
</gene>
<proteinExistence type="inferred from homology"/>
<dbReference type="Proteomes" id="UP000451565">
    <property type="component" value="Unassembled WGS sequence"/>
</dbReference>
<keyword evidence="1 2" id="KW-0378">Hydrolase</keyword>
<dbReference type="RefSeq" id="WP_153234928.1">
    <property type="nucleotide sequence ID" value="NZ_WINI01000006.1"/>
</dbReference>
<dbReference type="Gene3D" id="3.90.1140.10">
    <property type="entry name" value="Cyclic phosphodiesterase"/>
    <property type="match status" value="1"/>
</dbReference>
<dbReference type="Pfam" id="PF02834">
    <property type="entry name" value="LigT_PEase"/>
    <property type="match status" value="1"/>
</dbReference>
<sequence>MTQPHAILQRCFIGLEPDDEILDALIDLQHRIHGTGKHSESGIRWIARSDLHVTLRFLGVTTDVQRVQIADALLAASENLPAVDVNGGTYWRSTHGSHVLVLLLAMPPSLRDLASRMEALAVAAGFLAERRPFRAHITLAKLSSRAARSPWPDIAPAGALPACGFRALTLFSSQPATADSHSGTHYRRLASKEISKDGYRSD</sequence>
<evidence type="ECO:0000259" key="3">
    <source>
        <dbReference type="Pfam" id="PF02834"/>
    </source>
</evidence>
<dbReference type="OrthoDB" id="7061261at2"/>
<dbReference type="EC" id="3.1.4.58" evidence="2"/>
<dbReference type="HAMAP" id="MF_01940">
    <property type="entry name" value="RNA_CPDase"/>
    <property type="match status" value="1"/>
</dbReference>
<dbReference type="NCBIfam" id="TIGR02258">
    <property type="entry name" value="2_5_ligase"/>
    <property type="match status" value="1"/>
</dbReference>
<comment type="function">
    <text evidence="2">Hydrolyzes RNA 2',3'-cyclic phosphodiester to an RNA 2'-phosphomonoester.</text>
</comment>
<feature type="short sequence motif" description="HXTX 2" evidence="2">
    <location>
        <begin position="136"/>
        <end position="139"/>
    </location>
</feature>
<feature type="active site" description="Proton donor" evidence="2">
    <location>
        <position position="52"/>
    </location>
</feature>
<dbReference type="GO" id="GO:0008664">
    <property type="term" value="F:RNA 2',3'-cyclic 3'-phosphodiesterase activity"/>
    <property type="evidence" value="ECO:0007669"/>
    <property type="project" value="UniProtKB-EC"/>
</dbReference>